<comment type="subcellular location">
    <subcellularLocation>
        <location evidence="1">Cell membrane</location>
        <topology evidence="1">Multi-pass membrane protein</topology>
    </subcellularLocation>
</comment>
<feature type="transmembrane region" description="Helical" evidence="8">
    <location>
        <begin position="158"/>
        <end position="178"/>
    </location>
</feature>
<protein>
    <submittedName>
        <fullName evidence="10">Sugar efflux transporter</fullName>
    </submittedName>
</protein>
<dbReference type="EMBL" id="BOML01000051">
    <property type="protein sequence ID" value="GIE05059.1"/>
    <property type="molecule type" value="Genomic_DNA"/>
</dbReference>
<keyword evidence="7 8" id="KW-0472">Membrane</keyword>
<feature type="transmembrane region" description="Helical" evidence="8">
    <location>
        <begin position="326"/>
        <end position="346"/>
    </location>
</feature>
<gene>
    <name evidence="10" type="ORF">Adu01nite_64090</name>
</gene>
<feature type="domain" description="Major facilitator superfamily (MFS) profile" evidence="9">
    <location>
        <begin position="159"/>
        <end position="383"/>
    </location>
</feature>
<keyword evidence="2" id="KW-0813">Transport</keyword>
<evidence type="ECO:0000256" key="8">
    <source>
        <dbReference type="SAM" id="Phobius"/>
    </source>
</evidence>
<evidence type="ECO:0000256" key="2">
    <source>
        <dbReference type="ARBA" id="ARBA00022448"/>
    </source>
</evidence>
<evidence type="ECO:0000256" key="4">
    <source>
        <dbReference type="ARBA" id="ARBA00022597"/>
    </source>
</evidence>
<comment type="caution">
    <text evidence="10">The sequence shown here is derived from an EMBL/GenBank/DDBJ whole genome shotgun (WGS) entry which is preliminary data.</text>
</comment>
<proteinExistence type="predicted"/>
<evidence type="ECO:0000259" key="9">
    <source>
        <dbReference type="PROSITE" id="PS50850"/>
    </source>
</evidence>
<reference evidence="10 11" key="1">
    <citation type="submission" date="2021-01" db="EMBL/GenBank/DDBJ databases">
        <title>Whole genome shotgun sequence of Actinoplanes durhamensis NBRC 14914.</title>
        <authorList>
            <person name="Komaki H."/>
            <person name="Tamura T."/>
        </authorList>
    </citation>
    <scope>NUCLEOTIDE SEQUENCE [LARGE SCALE GENOMIC DNA]</scope>
    <source>
        <strain evidence="10 11">NBRC 14914</strain>
    </source>
</reference>
<feature type="transmembrane region" description="Helical" evidence="8">
    <location>
        <begin position="352"/>
        <end position="378"/>
    </location>
</feature>
<feature type="transmembrane region" description="Helical" evidence="8">
    <location>
        <begin position="297"/>
        <end position="314"/>
    </location>
</feature>
<dbReference type="RefSeq" id="WP_203732354.1">
    <property type="nucleotide sequence ID" value="NZ_BOML01000051.1"/>
</dbReference>
<keyword evidence="5 8" id="KW-0812">Transmembrane</keyword>
<keyword evidence="6 8" id="KW-1133">Transmembrane helix</keyword>
<dbReference type="Proteomes" id="UP000637628">
    <property type="component" value="Unassembled WGS sequence"/>
</dbReference>
<feature type="transmembrane region" description="Helical" evidence="8">
    <location>
        <begin position="131"/>
        <end position="152"/>
    </location>
</feature>
<evidence type="ECO:0000256" key="1">
    <source>
        <dbReference type="ARBA" id="ARBA00004651"/>
    </source>
</evidence>
<dbReference type="Gene3D" id="1.20.1250.20">
    <property type="entry name" value="MFS general substrate transporter like domains"/>
    <property type="match status" value="2"/>
</dbReference>
<feature type="transmembrane region" description="Helical" evidence="8">
    <location>
        <begin position="267"/>
        <end position="291"/>
    </location>
</feature>
<feature type="transmembrane region" description="Helical" evidence="8">
    <location>
        <begin position="69"/>
        <end position="94"/>
    </location>
</feature>
<feature type="transmembrane region" description="Helical" evidence="8">
    <location>
        <begin position="100"/>
        <end position="119"/>
    </location>
</feature>
<feature type="transmembrane region" description="Helical" evidence="8">
    <location>
        <begin position="239"/>
        <end position="260"/>
    </location>
</feature>
<name>A0ABQ3Z5H8_9ACTN</name>
<evidence type="ECO:0000313" key="11">
    <source>
        <dbReference type="Proteomes" id="UP000637628"/>
    </source>
</evidence>
<dbReference type="PANTHER" id="PTHR23535">
    <property type="entry name" value="SUGAR EFFLUX TRANSPORTER A-RELATED"/>
    <property type="match status" value="1"/>
</dbReference>
<dbReference type="PROSITE" id="PS50850">
    <property type="entry name" value="MFS"/>
    <property type="match status" value="1"/>
</dbReference>
<accession>A0ABQ3Z5H8</accession>
<evidence type="ECO:0000256" key="6">
    <source>
        <dbReference type="ARBA" id="ARBA00022989"/>
    </source>
</evidence>
<evidence type="ECO:0000313" key="10">
    <source>
        <dbReference type="EMBL" id="GIE05059.1"/>
    </source>
</evidence>
<dbReference type="SUPFAM" id="SSF103473">
    <property type="entry name" value="MFS general substrate transporter"/>
    <property type="match status" value="1"/>
</dbReference>
<sequence>MPFLALAGAILMLGIADSMWGSYVVLFAADVGHFGPLQIGVTASATAIGGITVAWLLGRRFDRRPARRYTVAVTLGCAVAFGILTVTTAFPVFLLLSVTLLGGVGAAFPQLFALARAVLGDGPAGQRSAPLLRSVWSLAWAVGPLLGAVVLARAGYAVLLWSAAGALVLTALATLLIPKPRAVAAAVADSGADAAGPPAWSVVLLTASVTLFFTAMYAGSLALPLFVTRALDRPESSVGILYSACAAVEVAAALGLAAVPARVSQRLVILGGMLSFVVYFSLTVLAGGMALLLVGQVFRGIGIAVVGAAGIRYFQDLLAPATGRATTLFANASTAGLLVAGVLAGASVDAFGYLPTLALCGVAAAAAAIAFTAGSAGFKNRFS</sequence>
<evidence type="ECO:0000256" key="5">
    <source>
        <dbReference type="ARBA" id="ARBA00022692"/>
    </source>
</evidence>
<keyword evidence="11" id="KW-1185">Reference proteome</keyword>
<evidence type="ECO:0000256" key="7">
    <source>
        <dbReference type="ARBA" id="ARBA00023136"/>
    </source>
</evidence>
<dbReference type="InterPro" id="IPR020846">
    <property type="entry name" value="MFS_dom"/>
</dbReference>
<dbReference type="InterPro" id="IPR036259">
    <property type="entry name" value="MFS_trans_sf"/>
</dbReference>
<evidence type="ECO:0000256" key="3">
    <source>
        <dbReference type="ARBA" id="ARBA00022475"/>
    </source>
</evidence>
<keyword evidence="4" id="KW-0762">Sugar transport</keyword>
<feature type="transmembrane region" description="Helical" evidence="8">
    <location>
        <begin position="37"/>
        <end position="57"/>
    </location>
</feature>
<organism evidence="10 11">
    <name type="scientific">Paractinoplanes durhamensis</name>
    <dbReference type="NCBI Taxonomy" id="113563"/>
    <lineage>
        <taxon>Bacteria</taxon>
        <taxon>Bacillati</taxon>
        <taxon>Actinomycetota</taxon>
        <taxon>Actinomycetes</taxon>
        <taxon>Micromonosporales</taxon>
        <taxon>Micromonosporaceae</taxon>
        <taxon>Paractinoplanes</taxon>
    </lineage>
</organism>
<dbReference type="PANTHER" id="PTHR23535:SF2">
    <property type="entry name" value="SUGAR EFFLUX TRANSPORTER A-RELATED"/>
    <property type="match status" value="1"/>
</dbReference>
<keyword evidence="3" id="KW-1003">Cell membrane</keyword>
<feature type="transmembrane region" description="Helical" evidence="8">
    <location>
        <begin position="199"/>
        <end position="219"/>
    </location>
</feature>